<organism evidence="3 4">
    <name type="scientific">Ruthenibacterium lactatiformans</name>
    <dbReference type="NCBI Taxonomy" id="1550024"/>
    <lineage>
        <taxon>Bacteria</taxon>
        <taxon>Bacillati</taxon>
        <taxon>Bacillota</taxon>
        <taxon>Clostridia</taxon>
        <taxon>Eubacteriales</taxon>
        <taxon>Oscillospiraceae</taxon>
        <taxon>Ruthenibacterium</taxon>
    </lineage>
</organism>
<feature type="region of interest" description="Disordered" evidence="1">
    <location>
        <begin position="221"/>
        <end position="242"/>
    </location>
</feature>
<gene>
    <name evidence="3" type="ORF">GMD52_12115</name>
</gene>
<dbReference type="InterPro" id="IPR056906">
    <property type="entry name" value="ORF2/G2P_dom"/>
</dbReference>
<reference evidence="3 4" key="1">
    <citation type="journal article" date="2019" name="Nat. Med.">
        <title>A library of human gut bacterial isolates paired with longitudinal multiomics data enables mechanistic microbiome research.</title>
        <authorList>
            <person name="Poyet M."/>
            <person name="Groussin M."/>
            <person name="Gibbons S.M."/>
            <person name="Avila-Pacheco J."/>
            <person name="Jiang X."/>
            <person name="Kearney S.M."/>
            <person name="Perrotta A.R."/>
            <person name="Berdy B."/>
            <person name="Zhao S."/>
            <person name="Lieberman T.D."/>
            <person name="Swanson P.K."/>
            <person name="Smith M."/>
            <person name="Roesemann S."/>
            <person name="Alexander J.E."/>
            <person name="Rich S.A."/>
            <person name="Livny J."/>
            <person name="Vlamakis H."/>
            <person name="Clish C."/>
            <person name="Bullock K."/>
            <person name="Deik A."/>
            <person name="Scott J."/>
            <person name="Pierce K.A."/>
            <person name="Xavier R.J."/>
            <person name="Alm E.J."/>
        </authorList>
    </citation>
    <scope>NUCLEOTIDE SEQUENCE [LARGE SCALE GENOMIC DNA]</scope>
    <source>
        <strain evidence="3 4">BIOML-A7</strain>
    </source>
</reference>
<evidence type="ECO:0000313" key="3">
    <source>
        <dbReference type="EMBL" id="MTS52282.1"/>
    </source>
</evidence>
<accession>A0A6I3QQU8</accession>
<dbReference type="AlphaFoldDB" id="A0A6I3QQU8"/>
<name>A0A6I3QQU8_9FIRM</name>
<evidence type="ECO:0000256" key="1">
    <source>
        <dbReference type="SAM" id="MobiDB-lite"/>
    </source>
</evidence>
<evidence type="ECO:0000259" key="2">
    <source>
        <dbReference type="Pfam" id="PF23343"/>
    </source>
</evidence>
<dbReference type="RefSeq" id="WP_155201553.1">
    <property type="nucleotide sequence ID" value="NZ_WMZL01000016.1"/>
</dbReference>
<evidence type="ECO:0000313" key="4">
    <source>
        <dbReference type="Proteomes" id="UP000449193"/>
    </source>
</evidence>
<dbReference type="Proteomes" id="UP000449193">
    <property type="component" value="Unassembled WGS sequence"/>
</dbReference>
<sequence>MQTYQRATGRYPITGTTAAESVLRTTSWIGKGCNTFSDSPRGKAKSNPLSAWLEQDKASTRAKKKKASDMVRCNLNSENAKRHLRQLVNTNFTWRDLHVTLTYDGEHLPKTEEEAERNFRNWLERVARRCKKLGLPPPKYIGVTEHQEPGPGRKGVRYHHHAILSCGLNRDELESLWHAGRGRKRFERMGTANADRLQLDKGSLEALCNYLLKYPNRKRRWTQSRGLKQPERPRPNDTRYTKRKVERIVRGEVYDPDFWHRQYPGYELAEARPVYRENTGWSIYLKMWRPDNRPPGKLWRN</sequence>
<dbReference type="Pfam" id="PF23343">
    <property type="entry name" value="REP_ORF2-G2P"/>
    <property type="match status" value="1"/>
</dbReference>
<proteinExistence type="predicted"/>
<dbReference type="EMBL" id="WMZR01000016">
    <property type="protein sequence ID" value="MTS52282.1"/>
    <property type="molecule type" value="Genomic_DNA"/>
</dbReference>
<protein>
    <recommendedName>
        <fullName evidence="2">Replication-associated protein ORF2/G2P domain-containing protein</fullName>
    </recommendedName>
</protein>
<feature type="compositionally biased region" description="Basic and acidic residues" evidence="1">
    <location>
        <begin position="228"/>
        <end position="240"/>
    </location>
</feature>
<comment type="caution">
    <text evidence="3">The sequence shown here is derived from an EMBL/GenBank/DDBJ whole genome shotgun (WGS) entry which is preliminary data.</text>
</comment>
<feature type="domain" description="Replication-associated protein ORF2/G2P" evidence="2">
    <location>
        <begin position="98"/>
        <end position="214"/>
    </location>
</feature>